<sequence length="183" mass="19738">MTTPTVPSNALWRVEAPAVTGRLVPILTGAGSLTERLIALGSPFSVQVLGQGRDEVAADEAALLGVDPGSAVLARHVALLLDAQPVVVARSVTPWHDPVWTPVLERGSRSLGFTLFGELNDDLIREPLSYAMLDRHHPLFALTRAHDAASAERYVARRSRFLLGGSALIVCEVFLPSLDRYLP</sequence>
<dbReference type="InterPro" id="IPR007440">
    <property type="entry name" value="Chorismate--pyruvate_lyase"/>
</dbReference>
<dbReference type="RefSeq" id="WP_289827865.1">
    <property type="nucleotide sequence ID" value="NZ_JAUEDK010000001.1"/>
</dbReference>
<keyword evidence="3 5" id="KW-0456">Lyase</keyword>
<evidence type="ECO:0000256" key="1">
    <source>
        <dbReference type="ARBA" id="ARBA00022490"/>
    </source>
</evidence>
<dbReference type="InterPro" id="IPR028978">
    <property type="entry name" value="Chorismate_lyase_/UTRA_dom_sf"/>
</dbReference>
<proteinExistence type="predicted"/>
<name>A0ABT7XIE8_9NEIS</name>
<dbReference type="Proteomes" id="UP001168540">
    <property type="component" value="Unassembled WGS sequence"/>
</dbReference>
<protein>
    <submittedName>
        <fullName evidence="5">Chorismate lyase</fullName>
        <ecNumber evidence="5">4.1.3.40</ecNumber>
    </submittedName>
</protein>
<accession>A0ABT7XIE8</accession>
<gene>
    <name evidence="5" type="ORF">QU481_00330</name>
</gene>
<evidence type="ECO:0000313" key="5">
    <source>
        <dbReference type="EMBL" id="MDN0073344.1"/>
    </source>
</evidence>
<dbReference type="EC" id="4.1.3.40" evidence="5"/>
<comment type="caution">
    <text evidence="5">The sequence shown here is derived from an EMBL/GenBank/DDBJ whole genome shotgun (WGS) entry which is preliminary data.</text>
</comment>
<keyword evidence="1" id="KW-0963">Cytoplasm</keyword>
<dbReference type="EMBL" id="JAUEDK010000001">
    <property type="protein sequence ID" value="MDN0073344.1"/>
    <property type="molecule type" value="Genomic_DNA"/>
</dbReference>
<evidence type="ECO:0000313" key="6">
    <source>
        <dbReference type="Proteomes" id="UP001168540"/>
    </source>
</evidence>
<dbReference type="PANTHER" id="PTHR38683">
    <property type="entry name" value="CHORISMATE PYRUVATE-LYASE"/>
    <property type="match status" value="1"/>
</dbReference>
<organism evidence="5 6">
    <name type="scientific">Crenobacter oryzisoli</name>
    <dbReference type="NCBI Taxonomy" id="3056844"/>
    <lineage>
        <taxon>Bacteria</taxon>
        <taxon>Pseudomonadati</taxon>
        <taxon>Pseudomonadota</taxon>
        <taxon>Betaproteobacteria</taxon>
        <taxon>Neisseriales</taxon>
        <taxon>Neisseriaceae</taxon>
        <taxon>Crenobacter</taxon>
    </lineage>
</organism>
<evidence type="ECO:0000256" key="2">
    <source>
        <dbReference type="ARBA" id="ARBA00022688"/>
    </source>
</evidence>
<dbReference type="SUPFAM" id="SSF64288">
    <property type="entry name" value="Chorismate lyase-like"/>
    <property type="match status" value="1"/>
</dbReference>
<dbReference type="Gene3D" id="3.40.1410.10">
    <property type="entry name" value="Chorismate lyase-like"/>
    <property type="match status" value="1"/>
</dbReference>
<evidence type="ECO:0000256" key="4">
    <source>
        <dbReference type="ARBA" id="ARBA00023317"/>
    </source>
</evidence>
<dbReference type="Pfam" id="PF04345">
    <property type="entry name" value="Chor_lyase"/>
    <property type="match status" value="1"/>
</dbReference>
<evidence type="ECO:0000256" key="3">
    <source>
        <dbReference type="ARBA" id="ARBA00023239"/>
    </source>
</evidence>
<keyword evidence="6" id="KW-1185">Reference proteome</keyword>
<reference evidence="5" key="1">
    <citation type="submission" date="2023-06" db="EMBL/GenBank/DDBJ databases">
        <authorList>
            <person name="Zhang S."/>
        </authorList>
    </citation>
    <scope>NUCLEOTIDE SEQUENCE</scope>
    <source>
        <strain evidence="5">SG2303</strain>
    </source>
</reference>
<dbReference type="GO" id="GO:0008813">
    <property type="term" value="F:chorismate lyase activity"/>
    <property type="evidence" value="ECO:0007669"/>
    <property type="project" value="UniProtKB-EC"/>
</dbReference>
<dbReference type="PANTHER" id="PTHR38683:SF1">
    <property type="entry name" value="CHORISMATE PYRUVATE-LYASE"/>
    <property type="match status" value="1"/>
</dbReference>
<keyword evidence="4" id="KW-0670">Pyruvate</keyword>
<keyword evidence="2" id="KW-0831">Ubiquinone biosynthesis</keyword>